<dbReference type="Gene3D" id="2.115.10.20">
    <property type="entry name" value="Glycosyl hydrolase domain, family 43"/>
    <property type="match status" value="1"/>
</dbReference>
<sequence>MAFSLADHWMWDHWIARRADLYHLFFLRASKALHNPDRRHWRASIGHAVSSDARNWTLLPDALVHSDGPAFDDQATWTGSAVVKDDGTIRLFYTGISRREGGMVQRVGWADSQDGVTFTRACAEPVEADGRWYEKWNPSYPWDEPWRDPYVFQHEGRWHMLVTARRAGVDRLHAGVIGHAVSDDLDHWEVLEPLTEPSQFGQLEVSQSRFVDGKHLLVFSCGRDMQAAACDGTVWVAEGEGPLGPWDVDNARYVEPTHLYAGQVFDMADGQWAFTGFDDGEDGVFRGVIPDPLPWNEVQLSQAPVR</sequence>
<reference evidence="6 7" key="1">
    <citation type="submission" date="2017-12" db="EMBL/GenBank/DDBJ databases">
        <title>Phylogenetic diversity of female urinary microbiome.</title>
        <authorList>
            <person name="Thomas-White K."/>
            <person name="Wolfe A.J."/>
        </authorList>
    </citation>
    <scope>NUCLEOTIDE SEQUENCE [LARGE SCALE GENOMIC DNA]</scope>
    <source>
        <strain evidence="6 7">UMB0319</strain>
    </source>
</reference>
<evidence type="ECO:0000259" key="5">
    <source>
        <dbReference type="Pfam" id="PF00251"/>
    </source>
</evidence>
<protein>
    <recommendedName>
        <fullName evidence="2">beta-fructofuranosidase</fullName>
        <ecNumber evidence="2">3.2.1.26</ecNumber>
    </recommendedName>
</protein>
<dbReference type="PANTHER" id="PTHR43101">
    <property type="entry name" value="BETA-FRUCTOSIDASE"/>
    <property type="match status" value="1"/>
</dbReference>
<comment type="similarity">
    <text evidence="1">Belongs to the glycosyl hydrolase 32 family.</text>
</comment>
<dbReference type="GO" id="GO:0005975">
    <property type="term" value="P:carbohydrate metabolic process"/>
    <property type="evidence" value="ECO:0007669"/>
    <property type="project" value="InterPro"/>
</dbReference>
<proteinExistence type="inferred from homology"/>
<evidence type="ECO:0000313" key="7">
    <source>
        <dbReference type="Proteomes" id="UP000234778"/>
    </source>
</evidence>
<dbReference type="InterPro" id="IPR051214">
    <property type="entry name" value="GH32_Enzymes"/>
</dbReference>
<gene>
    <name evidence="6" type="ORF">CYJ26_00090</name>
</gene>
<evidence type="ECO:0000256" key="2">
    <source>
        <dbReference type="ARBA" id="ARBA00012758"/>
    </source>
</evidence>
<evidence type="ECO:0000256" key="3">
    <source>
        <dbReference type="ARBA" id="ARBA00022801"/>
    </source>
</evidence>
<accession>A0A2I1KUS3</accession>
<name>A0A2I1KUS3_9ACTO</name>
<dbReference type="EC" id="3.2.1.26" evidence="2"/>
<dbReference type="CDD" id="cd18609">
    <property type="entry name" value="GH32-like"/>
    <property type="match status" value="1"/>
</dbReference>
<dbReference type="AlphaFoldDB" id="A0A2I1KUS3"/>
<dbReference type="Proteomes" id="UP000234778">
    <property type="component" value="Unassembled WGS sequence"/>
</dbReference>
<organism evidence="6 7">
    <name type="scientific">Actinomyces urogenitalis</name>
    <dbReference type="NCBI Taxonomy" id="103621"/>
    <lineage>
        <taxon>Bacteria</taxon>
        <taxon>Bacillati</taxon>
        <taxon>Actinomycetota</taxon>
        <taxon>Actinomycetes</taxon>
        <taxon>Actinomycetales</taxon>
        <taxon>Actinomycetaceae</taxon>
        <taxon>Actinomyces</taxon>
    </lineage>
</organism>
<comment type="caution">
    <text evidence="6">The sequence shown here is derived from an EMBL/GenBank/DDBJ whole genome shotgun (WGS) entry which is preliminary data.</text>
</comment>
<dbReference type="GeneID" id="81707346"/>
<dbReference type="Pfam" id="PF00251">
    <property type="entry name" value="Glyco_hydro_32N"/>
    <property type="match status" value="1"/>
</dbReference>
<keyword evidence="4" id="KW-0326">Glycosidase</keyword>
<dbReference type="SUPFAM" id="SSF75005">
    <property type="entry name" value="Arabinanase/levansucrase/invertase"/>
    <property type="match status" value="1"/>
</dbReference>
<evidence type="ECO:0000313" key="6">
    <source>
        <dbReference type="EMBL" id="PKY99358.1"/>
    </source>
</evidence>
<keyword evidence="3 6" id="KW-0378">Hydrolase</keyword>
<dbReference type="SMART" id="SM00640">
    <property type="entry name" value="Glyco_32"/>
    <property type="match status" value="1"/>
</dbReference>
<dbReference type="RefSeq" id="WP_101637746.1">
    <property type="nucleotide sequence ID" value="NZ_JAWEAQ010000021.1"/>
</dbReference>
<evidence type="ECO:0000256" key="4">
    <source>
        <dbReference type="ARBA" id="ARBA00023295"/>
    </source>
</evidence>
<dbReference type="InterPro" id="IPR023296">
    <property type="entry name" value="Glyco_hydro_beta-prop_sf"/>
</dbReference>
<dbReference type="GO" id="GO:0004564">
    <property type="term" value="F:beta-fructofuranosidase activity"/>
    <property type="evidence" value="ECO:0007669"/>
    <property type="project" value="UniProtKB-EC"/>
</dbReference>
<dbReference type="EMBL" id="PKHA01000001">
    <property type="protein sequence ID" value="PKY99358.1"/>
    <property type="molecule type" value="Genomic_DNA"/>
</dbReference>
<feature type="domain" description="Glycosyl hydrolase family 32 N-terminal" evidence="5">
    <location>
        <begin position="19"/>
        <end position="221"/>
    </location>
</feature>
<dbReference type="InterPro" id="IPR001362">
    <property type="entry name" value="Glyco_hydro_32"/>
</dbReference>
<evidence type="ECO:0000256" key="1">
    <source>
        <dbReference type="ARBA" id="ARBA00009902"/>
    </source>
</evidence>
<dbReference type="PANTHER" id="PTHR43101:SF1">
    <property type="entry name" value="BETA-FRUCTOSIDASE"/>
    <property type="match status" value="1"/>
</dbReference>
<dbReference type="InterPro" id="IPR013148">
    <property type="entry name" value="Glyco_hydro_32_N"/>
</dbReference>